<dbReference type="SUPFAM" id="SSF160350">
    <property type="entry name" value="Rnp2-like"/>
    <property type="match status" value="1"/>
</dbReference>
<dbReference type="InterPro" id="IPR038085">
    <property type="entry name" value="Rnp2-like_sf"/>
</dbReference>
<feature type="region of interest" description="Disordered" evidence="2">
    <location>
        <begin position="346"/>
        <end position="381"/>
    </location>
</feature>
<feature type="region of interest" description="Disordered" evidence="2">
    <location>
        <begin position="172"/>
        <end position="334"/>
    </location>
</feature>
<evidence type="ECO:0000256" key="1">
    <source>
        <dbReference type="ARBA" id="ARBA00022694"/>
    </source>
</evidence>
<dbReference type="InterPro" id="IPR038859">
    <property type="entry name" value="RHL1"/>
</dbReference>
<dbReference type="PANTHER" id="PTHR35698">
    <property type="entry name" value="DNA-BINDING PROTEIN RHL1"/>
    <property type="match status" value="1"/>
</dbReference>
<evidence type="ECO:0000313" key="5">
    <source>
        <dbReference type="Proteomes" id="UP001491310"/>
    </source>
</evidence>
<feature type="compositionally biased region" description="Acidic residues" evidence="2">
    <location>
        <begin position="255"/>
        <end position="272"/>
    </location>
</feature>
<comment type="caution">
    <text evidence="4">The sequence shown here is derived from an EMBL/GenBank/DDBJ whole genome shotgun (WGS) entry which is preliminary data.</text>
</comment>
<feature type="compositionally biased region" description="Low complexity" evidence="2">
    <location>
        <begin position="278"/>
        <end position="290"/>
    </location>
</feature>
<feature type="domain" description="Ribonucleases P/MRP subunit Pop8-like" evidence="3">
    <location>
        <begin position="404"/>
        <end position="462"/>
    </location>
</feature>
<keyword evidence="5" id="KW-1185">Reference proteome</keyword>
<protein>
    <recommendedName>
        <fullName evidence="3">Ribonucleases P/MRP subunit Pop8-like domain-containing protein</fullName>
    </recommendedName>
</protein>
<dbReference type="EMBL" id="JALJOT010000009">
    <property type="protein sequence ID" value="KAK9907633.1"/>
    <property type="molecule type" value="Genomic_DNA"/>
</dbReference>
<evidence type="ECO:0000259" key="3">
    <source>
        <dbReference type="Pfam" id="PF20976"/>
    </source>
</evidence>
<dbReference type="PANTHER" id="PTHR35698:SF2">
    <property type="entry name" value="DNA-BINDING PROTEIN RHL1"/>
    <property type="match status" value="1"/>
</dbReference>
<name>A0ABR2YLF7_9CHLO</name>
<reference evidence="4 5" key="1">
    <citation type="journal article" date="2024" name="Nat. Commun.">
        <title>Phylogenomics reveals the evolutionary origins of lichenization in chlorophyte algae.</title>
        <authorList>
            <person name="Puginier C."/>
            <person name="Libourel C."/>
            <person name="Otte J."/>
            <person name="Skaloud P."/>
            <person name="Haon M."/>
            <person name="Grisel S."/>
            <person name="Petersen M."/>
            <person name="Berrin J.G."/>
            <person name="Delaux P.M."/>
            <person name="Dal Grande F."/>
            <person name="Keller J."/>
        </authorList>
    </citation>
    <scope>NUCLEOTIDE SEQUENCE [LARGE SCALE GENOMIC DNA]</scope>
    <source>
        <strain evidence="4 5">SAG 216-7</strain>
    </source>
</reference>
<accession>A0ABR2YLF7</accession>
<proteinExistence type="predicted"/>
<evidence type="ECO:0000256" key="2">
    <source>
        <dbReference type="SAM" id="MobiDB-lite"/>
    </source>
</evidence>
<sequence>MPPKAGKDKAELLNAADQHVLEESKRLQDIAYGGMLSKTRRMCTNEILPSKVLAKADGKDITKRSSVRKGRYLLNINAKIAAAAAGRMGALAQLDSKNPVLYIDFPEGRMKFFGTLMFPSNKYMVLKFTNKDVICEDILESMVVFSEAWWIGKKEDNPEEFRLPLPQSVIEAGKKAQDASKATLPTDPGEAKGTQTTANGRSNAGRAAGKRALADSDESDGSDGASSQDDDDIPLTGRRMSQRSTKRPKYNVDADSGEEEEGDADGSDDDEGDFQRLKAPPKARTPAKAPEQNIADAEPGPSQPGPSRGQQPAADVAPSGDPARKGPAAKAKPAWALKQATLSFGRAAQVSNPGKATRQKEASGDDSNIEGDPSSSEVFPRQQTITLSCQSCYLRVSTSFEGGDISLNPSFVKAAIQQSLRQVFGIIGGAVSFEVLEVKEDKNYSFLKVDKRDYEKLRAAITLLTNFDGKLCHFQVEAASPFLASLATDSRAFASQLPFPP</sequence>
<gene>
    <name evidence="4" type="ORF">WJX75_007295</name>
</gene>
<feature type="compositionally biased region" description="Basic residues" evidence="2">
    <location>
        <begin position="240"/>
        <end position="249"/>
    </location>
</feature>
<keyword evidence="1" id="KW-0819">tRNA processing</keyword>
<dbReference type="Proteomes" id="UP001491310">
    <property type="component" value="Unassembled WGS sequence"/>
</dbReference>
<feature type="compositionally biased region" description="Low complexity" evidence="2">
    <location>
        <begin position="325"/>
        <end position="334"/>
    </location>
</feature>
<dbReference type="Pfam" id="PF20976">
    <property type="entry name" value="Pop8"/>
    <property type="match status" value="1"/>
</dbReference>
<dbReference type="Gene3D" id="3.30.70.3250">
    <property type="entry name" value="Ribonuclease P, Pop5 subunit"/>
    <property type="match status" value="1"/>
</dbReference>
<organism evidence="4 5">
    <name type="scientific">Coccomyxa subellipsoidea</name>
    <dbReference type="NCBI Taxonomy" id="248742"/>
    <lineage>
        <taxon>Eukaryota</taxon>
        <taxon>Viridiplantae</taxon>
        <taxon>Chlorophyta</taxon>
        <taxon>core chlorophytes</taxon>
        <taxon>Trebouxiophyceae</taxon>
        <taxon>Trebouxiophyceae incertae sedis</taxon>
        <taxon>Coccomyxaceae</taxon>
        <taxon>Coccomyxa</taxon>
    </lineage>
</organism>
<evidence type="ECO:0000313" key="4">
    <source>
        <dbReference type="EMBL" id="KAK9907633.1"/>
    </source>
</evidence>
<feature type="compositionally biased region" description="Low complexity" evidence="2">
    <location>
        <begin position="198"/>
        <end position="211"/>
    </location>
</feature>
<dbReference type="InterPro" id="IPR049128">
    <property type="entry name" value="Pop8-like_dom"/>
</dbReference>